<gene>
    <name evidence="12" type="ORF">B9Z19DRAFT_244049</name>
</gene>
<dbReference type="STRING" id="42251.A0A2T6ZM55"/>
<evidence type="ECO:0000256" key="8">
    <source>
        <dbReference type="PIRSR" id="PIRSR001093-1"/>
    </source>
</evidence>
<keyword evidence="6 7" id="KW-0326">Glycosidase</keyword>
<evidence type="ECO:0000256" key="2">
    <source>
        <dbReference type="ARBA" id="ARBA00006285"/>
    </source>
</evidence>
<evidence type="ECO:0000256" key="4">
    <source>
        <dbReference type="ARBA" id="ARBA00022801"/>
    </source>
</evidence>
<organism evidence="12 13">
    <name type="scientific">Tuber borchii</name>
    <name type="common">White truffle</name>
    <dbReference type="NCBI Taxonomy" id="42251"/>
    <lineage>
        <taxon>Eukaryota</taxon>
        <taxon>Fungi</taxon>
        <taxon>Dikarya</taxon>
        <taxon>Ascomycota</taxon>
        <taxon>Pezizomycotina</taxon>
        <taxon>Pezizomycetes</taxon>
        <taxon>Pezizales</taxon>
        <taxon>Tuberaceae</taxon>
        <taxon>Tuber</taxon>
    </lineage>
</organism>
<feature type="chain" id="PRO_5015469132" description="Beta-hexosaminidase" evidence="9">
    <location>
        <begin position="21"/>
        <end position="593"/>
    </location>
</feature>
<dbReference type="EC" id="3.2.1.52" evidence="7"/>
<evidence type="ECO:0000313" key="12">
    <source>
        <dbReference type="EMBL" id="PUU76571.1"/>
    </source>
</evidence>
<evidence type="ECO:0000256" key="7">
    <source>
        <dbReference type="PIRNR" id="PIRNR001093"/>
    </source>
</evidence>
<comment type="caution">
    <text evidence="12">The sequence shown here is derived from an EMBL/GenBank/DDBJ whole genome shotgun (WGS) entry which is preliminary data.</text>
</comment>
<evidence type="ECO:0000256" key="9">
    <source>
        <dbReference type="SAM" id="SignalP"/>
    </source>
</evidence>
<feature type="signal peptide" evidence="9">
    <location>
        <begin position="1"/>
        <end position="20"/>
    </location>
</feature>
<dbReference type="Pfam" id="PF14845">
    <property type="entry name" value="Glycohydro_20b2"/>
    <property type="match status" value="1"/>
</dbReference>
<evidence type="ECO:0000259" key="11">
    <source>
        <dbReference type="Pfam" id="PF14845"/>
    </source>
</evidence>
<comment type="catalytic activity">
    <reaction evidence="1 7">
        <text>Hydrolysis of terminal non-reducing N-acetyl-D-hexosamine residues in N-acetyl-beta-D-hexosaminides.</text>
        <dbReference type="EC" id="3.2.1.52"/>
    </reaction>
</comment>
<dbReference type="AlphaFoldDB" id="A0A2T6ZM55"/>
<feature type="domain" description="Beta-hexosaminidase eukaryotic type N-terminal" evidence="11">
    <location>
        <begin position="21"/>
        <end position="179"/>
    </location>
</feature>
<evidence type="ECO:0000256" key="6">
    <source>
        <dbReference type="ARBA" id="ARBA00023295"/>
    </source>
</evidence>
<dbReference type="GO" id="GO:0016231">
    <property type="term" value="F:beta-N-acetylglucosaminidase activity"/>
    <property type="evidence" value="ECO:0007669"/>
    <property type="project" value="TreeGrafter"/>
</dbReference>
<dbReference type="PANTHER" id="PTHR22600:SF58">
    <property type="entry name" value="BETA-HEXOSAMINIDASE"/>
    <property type="match status" value="1"/>
</dbReference>
<feature type="domain" description="Glycoside hydrolase family 20 catalytic" evidence="10">
    <location>
        <begin position="205"/>
        <end position="544"/>
    </location>
</feature>
<accession>A0A2T6ZM55</accession>
<dbReference type="PANTHER" id="PTHR22600">
    <property type="entry name" value="BETA-HEXOSAMINIDASE"/>
    <property type="match status" value="1"/>
</dbReference>
<protein>
    <recommendedName>
        <fullName evidence="7">Beta-hexosaminidase</fullName>
        <ecNumber evidence="7">3.2.1.52</ecNumber>
    </recommendedName>
</protein>
<name>A0A2T6ZM55_TUBBO</name>
<dbReference type="InterPro" id="IPR029019">
    <property type="entry name" value="HEX_eukaryotic_N"/>
</dbReference>
<dbReference type="Proteomes" id="UP000244722">
    <property type="component" value="Unassembled WGS sequence"/>
</dbReference>
<dbReference type="Pfam" id="PF00728">
    <property type="entry name" value="Glyco_hydro_20"/>
    <property type="match status" value="1"/>
</dbReference>
<dbReference type="GO" id="GO:0005975">
    <property type="term" value="P:carbohydrate metabolic process"/>
    <property type="evidence" value="ECO:0007669"/>
    <property type="project" value="InterPro"/>
</dbReference>
<dbReference type="FunFam" id="3.20.20.80:FF:000063">
    <property type="entry name" value="Beta-hexosaminidase"/>
    <property type="match status" value="1"/>
</dbReference>
<dbReference type="InterPro" id="IPR025705">
    <property type="entry name" value="Beta_hexosaminidase_sua/sub"/>
</dbReference>
<dbReference type="PRINTS" id="PR00738">
    <property type="entry name" value="GLHYDRLASE20"/>
</dbReference>
<reference evidence="12 13" key="1">
    <citation type="submission" date="2017-04" db="EMBL/GenBank/DDBJ databases">
        <title>Draft genome sequence of Tuber borchii Vittad., a whitish edible truffle.</title>
        <authorList>
            <consortium name="DOE Joint Genome Institute"/>
            <person name="Murat C."/>
            <person name="Kuo A."/>
            <person name="Barry K.W."/>
            <person name="Clum A."/>
            <person name="Dockter R.B."/>
            <person name="Fauchery L."/>
            <person name="Iotti M."/>
            <person name="Kohler A."/>
            <person name="Labutti K."/>
            <person name="Lindquist E.A."/>
            <person name="Lipzen A."/>
            <person name="Ohm R.A."/>
            <person name="Wang M."/>
            <person name="Grigoriev I.V."/>
            <person name="Zambonelli A."/>
            <person name="Martin F.M."/>
        </authorList>
    </citation>
    <scope>NUCLEOTIDE SEQUENCE [LARGE SCALE GENOMIC DNA]</scope>
    <source>
        <strain evidence="12 13">Tbo3840</strain>
    </source>
</reference>
<evidence type="ECO:0000256" key="3">
    <source>
        <dbReference type="ARBA" id="ARBA00022729"/>
    </source>
</evidence>
<keyword evidence="13" id="KW-1185">Reference proteome</keyword>
<dbReference type="InterPro" id="IPR029018">
    <property type="entry name" value="Hex-like_dom2"/>
</dbReference>
<dbReference type="GO" id="GO:0030203">
    <property type="term" value="P:glycosaminoglycan metabolic process"/>
    <property type="evidence" value="ECO:0007669"/>
    <property type="project" value="TreeGrafter"/>
</dbReference>
<dbReference type="Gene3D" id="3.20.20.80">
    <property type="entry name" value="Glycosidases"/>
    <property type="match status" value="1"/>
</dbReference>
<keyword evidence="4 7" id="KW-0378">Hydrolase</keyword>
<dbReference type="EMBL" id="NESQ01000183">
    <property type="protein sequence ID" value="PUU76571.1"/>
    <property type="molecule type" value="Genomic_DNA"/>
</dbReference>
<dbReference type="SUPFAM" id="SSF51445">
    <property type="entry name" value="(Trans)glycosidases"/>
    <property type="match status" value="1"/>
</dbReference>
<dbReference type="InterPro" id="IPR015883">
    <property type="entry name" value="Glyco_hydro_20_cat"/>
</dbReference>
<dbReference type="SUPFAM" id="SSF55545">
    <property type="entry name" value="beta-N-acetylhexosaminidase-like domain"/>
    <property type="match status" value="1"/>
</dbReference>
<comment type="similarity">
    <text evidence="2 7">Belongs to the glycosyl hydrolase 20 family.</text>
</comment>
<dbReference type="InterPro" id="IPR017853">
    <property type="entry name" value="GH"/>
</dbReference>
<keyword evidence="5" id="KW-0325">Glycoprotein</keyword>
<keyword evidence="3 9" id="KW-0732">Signal</keyword>
<dbReference type="PIRSF" id="PIRSF001093">
    <property type="entry name" value="B-hxosamndse_ab_euk"/>
    <property type="match status" value="1"/>
</dbReference>
<dbReference type="Gene3D" id="3.30.379.10">
    <property type="entry name" value="Chitobiase/beta-hexosaminidase domain 2-like"/>
    <property type="match status" value="1"/>
</dbReference>
<dbReference type="GO" id="GO:0016020">
    <property type="term" value="C:membrane"/>
    <property type="evidence" value="ECO:0007669"/>
    <property type="project" value="TreeGrafter"/>
</dbReference>
<sequence>MISKFSITTALLALTTSVNALWPIPQSYKHGDTVVWLSPDVKLVFDSPPATQITTKNKVQEAWSRTRGIIFQERFVPWKFYPRGVKYEPENRLGTVIKKVFVRQTSVDTPEPARYGEFDESYTLTIPVNGGNFTSQGNYTSQGINGYGTFDGGREPGAVYITAGSSLGVLHAFTTLSQLFYYSNNHRGGVYSKLAPVEINDKPKFQHRGLNMDVARQWYPKEEILKTIDALSWNKMNRLHLHVTDSQSWPLEIPAMPDLAAKGSYADGLTYSPQDLEDILNWGWSRGVEVIVEIDTPGHTTSIAEAYPDLITGRNKQPNWDTYAAQPPSGSLKLRNPAVKKFLTTLFDDLLPRLKSHSQYFHTGGDEVNKNVYLFDENIMSNDSAVLQPALQDFLSYSHGELSRHGVTPFVWEEMLLDWNLTLPKDAIVQTWLSDESTKNVIQKGHRVVAGNYNFWYLDCGRGQWLDFVPASYKTFYPFNDYCSPTKSWRLIYSYNPIAGLTQDEAKLVLGGEVHAWSEQIDSVNIDSVVWPRASAAAEVLWSGRTDAAGNNRTFPDASPRLAEFRERLVLRGVGASPIQQLWCHQHTGGCQL</sequence>
<proteinExistence type="inferred from homology"/>
<evidence type="ECO:0000259" key="10">
    <source>
        <dbReference type="Pfam" id="PF00728"/>
    </source>
</evidence>
<feature type="active site" description="Proton donor" evidence="8">
    <location>
        <position position="367"/>
    </location>
</feature>
<evidence type="ECO:0000256" key="1">
    <source>
        <dbReference type="ARBA" id="ARBA00001231"/>
    </source>
</evidence>
<dbReference type="OrthoDB" id="428480at2759"/>
<evidence type="ECO:0000256" key="5">
    <source>
        <dbReference type="ARBA" id="ARBA00023180"/>
    </source>
</evidence>
<evidence type="ECO:0000313" key="13">
    <source>
        <dbReference type="Proteomes" id="UP000244722"/>
    </source>
</evidence>